<feature type="coiled-coil region" evidence="1">
    <location>
        <begin position="78"/>
        <end position="105"/>
    </location>
</feature>
<keyword evidence="4" id="KW-1185">Reference proteome</keyword>
<accession>A0A7Y6C327</accession>
<evidence type="ECO:0000256" key="1">
    <source>
        <dbReference type="SAM" id="Coils"/>
    </source>
</evidence>
<reference evidence="3 4" key="1">
    <citation type="submission" date="2020-05" db="EMBL/GenBank/DDBJ databases">
        <title>Genome Sequencing of Type Strains.</title>
        <authorList>
            <person name="Lemaire J.F."/>
            <person name="Inderbitzin P."/>
            <person name="Gregorio O.A."/>
            <person name="Collins S.B."/>
            <person name="Wespe N."/>
            <person name="Knight-Connoni V."/>
        </authorList>
    </citation>
    <scope>NUCLEOTIDE SEQUENCE [LARGE SCALE GENOMIC DNA]</scope>
    <source>
        <strain evidence="3 4">LMG 21957</strain>
    </source>
</reference>
<dbReference type="EMBL" id="JABMCB010000204">
    <property type="protein sequence ID" value="NUU79727.1"/>
    <property type="molecule type" value="Genomic_DNA"/>
</dbReference>
<gene>
    <name evidence="3" type="ORF">HP552_31545</name>
</gene>
<dbReference type="SUPFAM" id="SSF52540">
    <property type="entry name" value="P-loop containing nucleoside triphosphate hydrolases"/>
    <property type="match status" value="1"/>
</dbReference>
<dbReference type="AlphaFoldDB" id="A0A7Y6C327"/>
<dbReference type="InterPro" id="IPR027417">
    <property type="entry name" value="P-loop_NTPase"/>
</dbReference>
<dbReference type="RefSeq" id="WP_175399300.1">
    <property type="nucleotide sequence ID" value="NZ_JABMCB010000204.1"/>
</dbReference>
<proteinExistence type="predicted"/>
<evidence type="ECO:0000313" key="3">
    <source>
        <dbReference type="EMBL" id="NUU79727.1"/>
    </source>
</evidence>
<protein>
    <submittedName>
        <fullName evidence="3">AAA family ATPase</fullName>
    </submittedName>
</protein>
<feature type="domain" description="Protein CR006 P-loop" evidence="2">
    <location>
        <begin position="27"/>
        <end position="345"/>
    </location>
</feature>
<keyword evidence="1" id="KW-0175">Coiled coil</keyword>
<dbReference type="InterPro" id="IPR026866">
    <property type="entry name" value="CR006_AAA"/>
</dbReference>
<dbReference type="Proteomes" id="UP000526125">
    <property type="component" value="Unassembled WGS sequence"/>
</dbReference>
<organism evidence="3 4">
    <name type="scientific">Paenibacillus xylanilyticus</name>
    <dbReference type="NCBI Taxonomy" id="248903"/>
    <lineage>
        <taxon>Bacteria</taxon>
        <taxon>Bacillati</taxon>
        <taxon>Bacillota</taxon>
        <taxon>Bacilli</taxon>
        <taxon>Bacillales</taxon>
        <taxon>Paenibacillaceae</taxon>
        <taxon>Paenibacillus</taxon>
    </lineage>
</organism>
<evidence type="ECO:0000259" key="2">
    <source>
        <dbReference type="Pfam" id="PF13166"/>
    </source>
</evidence>
<dbReference type="Pfam" id="PF13166">
    <property type="entry name" value="AAA_13"/>
    <property type="match status" value="1"/>
</dbReference>
<sequence>MEQINISAEKELIIERYLTLLNKLGFYNHEIGRVNSIIEARKAMSEKHRIQDAKTKLSYLMNVKLRYSDEKAVQAEQYTQLLISIKALEKEKDDVKKKLNDYTKEIFSKYEQKINRHLMNCGASFKITDYKSSFIGGKPSSNFVLTINNNVVDLGNERSPLTNPSFKNTLSEGDKSSLAIAFFLAKLESDPDIGKKVLVFDDPISSLDNHRKSYTADQIMRYSALAKQVIVLTHDTFFARALWGKFADKKTLMSQLCIKREGLNDSILDTWDIEKETRSDYYQLYHTLADFIEGKVAQTNYRSVAMCIRPILEGNLRVRFPRDFDSNDWLGGFIQKVRTSTEAHLSSIKHQLDDLEDINDYSKKYHHDQNPNADSESINELELSTYVQRTLEALRGLHSATH</sequence>
<name>A0A7Y6C327_9BACL</name>
<evidence type="ECO:0000313" key="4">
    <source>
        <dbReference type="Proteomes" id="UP000526125"/>
    </source>
</evidence>
<dbReference type="Gene3D" id="3.40.50.300">
    <property type="entry name" value="P-loop containing nucleotide triphosphate hydrolases"/>
    <property type="match status" value="1"/>
</dbReference>
<comment type="caution">
    <text evidence="3">The sequence shown here is derived from an EMBL/GenBank/DDBJ whole genome shotgun (WGS) entry which is preliminary data.</text>
</comment>